<sequence>MLGQRDIVIHRSKHCLILKDTEEEKKRKLEKEQKKQQRINSLNSQLYKAGQPLQQFENIVPVIEGVKKIFPTIDGKINTDTIRNIKQLKTNRKAFIDGPPPRRVMNILRQTKPVFDEYKNTNNDQYKELRKTSNFMPDLSAMIGEKKAEEEVKETSGERVNIQRLNTPTLRMALAYDSSQALKDEINESYMRVKAAKHGVRLTDIVPEHDINFYLPNKLNYVKPKEYQKVKQREQISSKHSSRHENSNTFLTSLNRSQVPQRPKKLGIKSVQCEPGSQFIKPGHAPQRSAQFPKFGNPETSKNSLNKFRNTLLGNTGRTLSQRNNNSAVNSPAGHKLNTSPQAARRLNGVSYRFSKDKATSMIDQRRKIRLVSLIDSKPINHYITLLSLKEYSKREQDMGSLAGSIQASVGLKEKESQKKRDITKILREDLNQQYEEKIGRRYASMIESRRAAANAAGPDHLEIRKNDLDDESVSENKSEQSNSGRKVRKMSKMSVGAENERERLSGKNKNYEWNEKTKHLLNPDFAKIVEDKVKRQIVELYEYHNNRMQDQQEQDTGIDNKIESEEQAKRIAQLKRDQELAEFEEKGGLSRILTNLFNPKDESIELDSVYQLKQICKSYYETKNKISKDLLETLDALLNERPHSIAMKKKGLYRETDENQGEDVILGKMHKNYYLDIECMRLNAEKERISHYKDIACQSAIKYYKVLKDIIKESLIHAVGPKSSPDKKATGVPTTKELKSGQPNFYQQKETKVNCIYYITDYLKSVIENGKNFETNHIYCILDSLIVEELSNEVIKVIKIIIREFELNKKEIRKWIETCNPVKKKRTKLLNIL</sequence>
<name>A0AAD1Y1K0_EUPCR</name>
<dbReference type="Proteomes" id="UP001295684">
    <property type="component" value="Unassembled WGS sequence"/>
</dbReference>
<evidence type="ECO:0000313" key="4">
    <source>
        <dbReference type="Proteomes" id="UP001295684"/>
    </source>
</evidence>
<protein>
    <submittedName>
        <fullName evidence="3">Uncharacterized protein</fullName>
    </submittedName>
</protein>
<evidence type="ECO:0000313" key="3">
    <source>
        <dbReference type="EMBL" id="CAI2383070.1"/>
    </source>
</evidence>
<proteinExistence type="predicted"/>
<accession>A0AAD1Y1K0</accession>
<comment type="caution">
    <text evidence="3">The sequence shown here is derived from an EMBL/GenBank/DDBJ whole genome shotgun (WGS) entry which is preliminary data.</text>
</comment>
<feature type="coiled-coil region" evidence="1">
    <location>
        <begin position="18"/>
        <end position="45"/>
    </location>
</feature>
<keyword evidence="1" id="KW-0175">Coiled coil</keyword>
<feature type="region of interest" description="Disordered" evidence="2">
    <location>
        <begin position="282"/>
        <end position="339"/>
    </location>
</feature>
<dbReference type="AlphaFoldDB" id="A0AAD1Y1K0"/>
<feature type="region of interest" description="Disordered" evidence="2">
    <location>
        <begin position="452"/>
        <end position="504"/>
    </location>
</feature>
<reference evidence="3" key="1">
    <citation type="submission" date="2023-07" db="EMBL/GenBank/DDBJ databases">
        <authorList>
            <consortium name="AG Swart"/>
            <person name="Singh M."/>
            <person name="Singh A."/>
            <person name="Seah K."/>
            <person name="Emmerich C."/>
        </authorList>
    </citation>
    <scope>NUCLEOTIDE SEQUENCE</scope>
    <source>
        <strain evidence="3">DP1</strain>
    </source>
</reference>
<gene>
    <name evidence="3" type="ORF">ECRASSUSDP1_LOCUS24561</name>
</gene>
<feature type="compositionally biased region" description="Polar residues" evidence="2">
    <location>
        <begin position="298"/>
        <end position="330"/>
    </location>
</feature>
<organism evidence="3 4">
    <name type="scientific">Euplotes crassus</name>
    <dbReference type="NCBI Taxonomy" id="5936"/>
    <lineage>
        <taxon>Eukaryota</taxon>
        <taxon>Sar</taxon>
        <taxon>Alveolata</taxon>
        <taxon>Ciliophora</taxon>
        <taxon>Intramacronucleata</taxon>
        <taxon>Spirotrichea</taxon>
        <taxon>Hypotrichia</taxon>
        <taxon>Euplotida</taxon>
        <taxon>Euplotidae</taxon>
        <taxon>Moneuplotes</taxon>
    </lineage>
</organism>
<dbReference type="EMBL" id="CAMPGE010025298">
    <property type="protein sequence ID" value="CAI2383070.1"/>
    <property type="molecule type" value="Genomic_DNA"/>
</dbReference>
<evidence type="ECO:0000256" key="2">
    <source>
        <dbReference type="SAM" id="MobiDB-lite"/>
    </source>
</evidence>
<keyword evidence="4" id="KW-1185">Reference proteome</keyword>
<evidence type="ECO:0000256" key="1">
    <source>
        <dbReference type="SAM" id="Coils"/>
    </source>
</evidence>